<dbReference type="AlphaFoldDB" id="A0AAD6QLZ7"/>
<proteinExistence type="predicted"/>
<organism evidence="1 2">
    <name type="scientific">Populus alba x Populus x berolinensis</name>
    <dbReference type="NCBI Taxonomy" id="444605"/>
    <lineage>
        <taxon>Eukaryota</taxon>
        <taxon>Viridiplantae</taxon>
        <taxon>Streptophyta</taxon>
        <taxon>Embryophyta</taxon>
        <taxon>Tracheophyta</taxon>
        <taxon>Spermatophyta</taxon>
        <taxon>Magnoliopsida</taxon>
        <taxon>eudicotyledons</taxon>
        <taxon>Gunneridae</taxon>
        <taxon>Pentapetalae</taxon>
        <taxon>rosids</taxon>
        <taxon>fabids</taxon>
        <taxon>Malpighiales</taxon>
        <taxon>Salicaceae</taxon>
        <taxon>Saliceae</taxon>
        <taxon>Populus</taxon>
    </lineage>
</organism>
<dbReference type="EMBL" id="JAQIZT010000006">
    <property type="protein sequence ID" value="KAJ6992679.1"/>
    <property type="molecule type" value="Genomic_DNA"/>
</dbReference>
<comment type="caution">
    <text evidence="1">The sequence shown here is derived from an EMBL/GenBank/DDBJ whole genome shotgun (WGS) entry which is preliminary data.</text>
</comment>
<evidence type="ECO:0000313" key="1">
    <source>
        <dbReference type="EMBL" id="KAJ6992679.1"/>
    </source>
</evidence>
<reference evidence="1" key="1">
    <citation type="journal article" date="2023" name="Mol. Ecol. Resour.">
        <title>Chromosome-level genome assembly of a triploid poplar Populus alba 'Berolinensis'.</title>
        <authorList>
            <person name="Chen S."/>
            <person name="Yu Y."/>
            <person name="Wang X."/>
            <person name="Wang S."/>
            <person name="Zhang T."/>
            <person name="Zhou Y."/>
            <person name="He R."/>
            <person name="Meng N."/>
            <person name="Wang Y."/>
            <person name="Liu W."/>
            <person name="Liu Z."/>
            <person name="Liu J."/>
            <person name="Guo Q."/>
            <person name="Huang H."/>
            <person name="Sederoff R.R."/>
            <person name="Wang G."/>
            <person name="Qu G."/>
            <person name="Chen S."/>
        </authorList>
    </citation>
    <scope>NUCLEOTIDE SEQUENCE</scope>
    <source>
        <strain evidence="1">SC-2020</strain>
    </source>
</reference>
<keyword evidence="2" id="KW-1185">Reference proteome</keyword>
<accession>A0AAD6QLZ7</accession>
<gene>
    <name evidence="1" type="ORF">NC653_015925</name>
</gene>
<dbReference type="Proteomes" id="UP001164929">
    <property type="component" value="Chromosome 6"/>
</dbReference>
<name>A0AAD6QLZ7_9ROSI</name>
<sequence length="61" mass="7425">MGFHGFFPFRVLLHSLPFLGQGLFPWPPHTHTVLFFYYFFSFLDGRITKTKFFQYDHLCLY</sequence>
<evidence type="ECO:0000313" key="2">
    <source>
        <dbReference type="Proteomes" id="UP001164929"/>
    </source>
</evidence>
<protein>
    <submittedName>
        <fullName evidence="1">Uncharacterized protein</fullName>
    </submittedName>
</protein>